<keyword evidence="2" id="KW-1185">Reference proteome</keyword>
<evidence type="ECO:0000313" key="2">
    <source>
        <dbReference type="Proteomes" id="UP000244224"/>
    </source>
</evidence>
<accession>A0A2T6B8E6</accession>
<dbReference type="EMBL" id="QBKP01000002">
    <property type="protein sequence ID" value="PTX52350.1"/>
    <property type="molecule type" value="Genomic_DNA"/>
</dbReference>
<name>A0A2T6B8E6_9RHOB</name>
<comment type="caution">
    <text evidence="1">The sequence shown here is derived from an EMBL/GenBank/DDBJ whole genome shotgun (WGS) entry which is preliminary data.</text>
</comment>
<organism evidence="1 2">
    <name type="scientific">Gemmobacter caeni</name>
    <dbReference type="NCBI Taxonomy" id="589035"/>
    <lineage>
        <taxon>Bacteria</taxon>
        <taxon>Pseudomonadati</taxon>
        <taxon>Pseudomonadota</taxon>
        <taxon>Alphaproteobacteria</taxon>
        <taxon>Rhodobacterales</taxon>
        <taxon>Paracoccaceae</taxon>
        <taxon>Gemmobacter</taxon>
    </lineage>
</organism>
<dbReference type="AlphaFoldDB" id="A0A2T6B8E6"/>
<reference evidence="1 2" key="1">
    <citation type="submission" date="2018-04" db="EMBL/GenBank/DDBJ databases">
        <title>Genomic Encyclopedia of Archaeal and Bacterial Type Strains, Phase II (KMG-II): from individual species to whole genera.</title>
        <authorList>
            <person name="Goeker M."/>
        </authorList>
    </citation>
    <scope>NUCLEOTIDE SEQUENCE [LARGE SCALE GENOMIC DNA]</scope>
    <source>
        <strain evidence="1 2">DSM 21823</strain>
    </source>
</reference>
<dbReference type="Proteomes" id="UP000244224">
    <property type="component" value="Unassembled WGS sequence"/>
</dbReference>
<proteinExistence type="predicted"/>
<evidence type="ECO:0000313" key="1">
    <source>
        <dbReference type="EMBL" id="PTX52350.1"/>
    </source>
</evidence>
<protein>
    <submittedName>
        <fullName evidence="1">Uncharacterized protein</fullName>
    </submittedName>
</protein>
<sequence length="162" mass="18415">MAHKVHIYDLEKGFDEGGWMRPARTLETTDPEEAVRLARAELDRTGSISAATVRPDWRLCPDLRTYFRLTNVVADWLDENPIEGAWIGRLVEDPAHWDGYGVRSPEELEKHLLLSDYSDLYKELTGVRPRHSGLSMASSIEEIEAAYDRLRDLPADDGPEPP</sequence>
<gene>
    <name evidence="1" type="ORF">C8N34_102129</name>
</gene>